<reference evidence="2" key="1">
    <citation type="submission" date="2005-09" db="EMBL/GenBank/DDBJ databases">
        <authorList>
            <person name="Mural R.J."/>
            <person name="Li P.W."/>
            <person name="Adams M.D."/>
            <person name="Amanatides P.G."/>
            <person name="Baden-Tillson H."/>
            <person name="Barnstead M."/>
            <person name="Chin S.H."/>
            <person name="Dew I."/>
            <person name="Evans C.A."/>
            <person name="Ferriera S."/>
            <person name="Flanigan M."/>
            <person name="Fosler C."/>
            <person name="Glodek A."/>
            <person name="Gu Z."/>
            <person name="Holt R.A."/>
            <person name="Jennings D."/>
            <person name="Kraft C.L."/>
            <person name="Lu F."/>
            <person name="Nguyen T."/>
            <person name="Nusskern D.R."/>
            <person name="Pfannkoch C.M."/>
            <person name="Sitter C."/>
            <person name="Sutton G.G."/>
            <person name="Venter J.C."/>
            <person name="Wang Z."/>
            <person name="Woodage T."/>
            <person name="Zheng X.H."/>
            <person name="Zhong F."/>
        </authorList>
    </citation>
    <scope>NUCLEOTIDE SEQUENCE [LARGE SCALE GENOMIC DNA]</scope>
    <source>
        <strain>BN</strain>
        <strain evidence="2">Sprague-Dawley</strain>
    </source>
</reference>
<protein>
    <submittedName>
        <fullName evidence="1">RCG61584, isoform CRA_b</fullName>
    </submittedName>
</protein>
<dbReference type="Proteomes" id="UP000234681">
    <property type="component" value="Chromosome 6"/>
</dbReference>
<accession>A6HBG2</accession>
<evidence type="ECO:0000313" key="1">
    <source>
        <dbReference type="EMBL" id="EDM03368.1"/>
    </source>
</evidence>
<proteinExistence type="predicted"/>
<dbReference type="EMBL" id="CH473947">
    <property type="protein sequence ID" value="EDM03368.1"/>
    <property type="molecule type" value="Genomic_DNA"/>
</dbReference>
<sequence length="116" mass="13572">MCSNSTGATYKTRQSFTPPWYKEGWHDHPLHIRGCLIHQCADTKQEFPSREQTPCSHMSLVKIASSFFRRKKIKRRSRFSSESSILRMTRQNFMPKFLLIFLSSSSINKNKMLING</sequence>
<gene>
    <name evidence="1" type="ORF">rCG_61584</name>
</gene>
<dbReference type="AlphaFoldDB" id="A6HBG2"/>
<organism evidence="1 2">
    <name type="scientific">Rattus norvegicus</name>
    <name type="common">Rat</name>
    <dbReference type="NCBI Taxonomy" id="10116"/>
    <lineage>
        <taxon>Eukaryota</taxon>
        <taxon>Metazoa</taxon>
        <taxon>Chordata</taxon>
        <taxon>Craniata</taxon>
        <taxon>Vertebrata</taxon>
        <taxon>Euteleostomi</taxon>
        <taxon>Mammalia</taxon>
        <taxon>Eutheria</taxon>
        <taxon>Euarchontoglires</taxon>
        <taxon>Glires</taxon>
        <taxon>Rodentia</taxon>
        <taxon>Myomorpha</taxon>
        <taxon>Muroidea</taxon>
        <taxon>Muridae</taxon>
        <taxon>Murinae</taxon>
        <taxon>Rattus</taxon>
    </lineage>
</organism>
<name>A6HBG2_RAT</name>
<evidence type="ECO:0000313" key="2">
    <source>
        <dbReference type="Proteomes" id="UP000234681"/>
    </source>
</evidence>